<dbReference type="EMBL" id="ML977576">
    <property type="protein sequence ID" value="KAF2002663.1"/>
    <property type="molecule type" value="Genomic_DNA"/>
</dbReference>
<accession>A0A6A5WLB4</accession>
<organism evidence="1 2">
    <name type="scientific">Amniculicola lignicola CBS 123094</name>
    <dbReference type="NCBI Taxonomy" id="1392246"/>
    <lineage>
        <taxon>Eukaryota</taxon>
        <taxon>Fungi</taxon>
        <taxon>Dikarya</taxon>
        <taxon>Ascomycota</taxon>
        <taxon>Pezizomycotina</taxon>
        <taxon>Dothideomycetes</taxon>
        <taxon>Pleosporomycetidae</taxon>
        <taxon>Pleosporales</taxon>
        <taxon>Amniculicolaceae</taxon>
        <taxon>Amniculicola</taxon>
    </lineage>
</organism>
<reference evidence="1" key="1">
    <citation type="journal article" date="2020" name="Stud. Mycol.">
        <title>101 Dothideomycetes genomes: a test case for predicting lifestyles and emergence of pathogens.</title>
        <authorList>
            <person name="Haridas S."/>
            <person name="Albert R."/>
            <person name="Binder M."/>
            <person name="Bloem J."/>
            <person name="Labutti K."/>
            <person name="Salamov A."/>
            <person name="Andreopoulos B."/>
            <person name="Baker S."/>
            <person name="Barry K."/>
            <person name="Bills G."/>
            <person name="Bluhm B."/>
            <person name="Cannon C."/>
            <person name="Castanera R."/>
            <person name="Culley D."/>
            <person name="Daum C."/>
            <person name="Ezra D."/>
            <person name="Gonzalez J."/>
            <person name="Henrissat B."/>
            <person name="Kuo A."/>
            <person name="Liang C."/>
            <person name="Lipzen A."/>
            <person name="Lutzoni F."/>
            <person name="Magnuson J."/>
            <person name="Mondo S."/>
            <person name="Nolan M."/>
            <person name="Ohm R."/>
            <person name="Pangilinan J."/>
            <person name="Park H.-J."/>
            <person name="Ramirez L."/>
            <person name="Alfaro M."/>
            <person name="Sun H."/>
            <person name="Tritt A."/>
            <person name="Yoshinaga Y."/>
            <person name="Zwiers L.-H."/>
            <person name="Turgeon B."/>
            <person name="Goodwin S."/>
            <person name="Spatafora J."/>
            <person name="Crous P."/>
            <person name="Grigoriev I."/>
        </authorList>
    </citation>
    <scope>NUCLEOTIDE SEQUENCE</scope>
    <source>
        <strain evidence="1">CBS 123094</strain>
    </source>
</reference>
<feature type="non-terminal residue" evidence="1">
    <location>
        <position position="1"/>
    </location>
</feature>
<name>A0A6A5WLB4_9PLEO</name>
<protein>
    <submittedName>
        <fullName evidence="1">Uncharacterized protein</fullName>
    </submittedName>
</protein>
<proteinExistence type="predicted"/>
<dbReference type="AlphaFoldDB" id="A0A6A5WLB4"/>
<dbReference type="Proteomes" id="UP000799779">
    <property type="component" value="Unassembled WGS sequence"/>
</dbReference>
<evidence type="ECO:0000313" key="2">
    <source>
        <dbReference type="Proteomes" id="UP000799779"/>
    </source>
</evidence>
<dbReference type="OrthoDB" id="3786362at2759"/>
<keyword evidence="2" id="KW-1185">Reference proteome</keyword>
<sequence length="53" mass="6396">IDYNNSNLPKDYIIINLYLSIIKVKEFFIKLKDILAYYITISLYPIYKNYLEA</sequence>
<evidence type="ECO:0000313" key="1">
    <source>
        <dbReference type="EMBL" id="KAF2002663.1"/>
    </source>
</evidence>
<gene>
    <name evidence="1" type="ORF">P154DRAFT_430350</name>
</gene>